<evidence type="ECO:0000256" key="16">
    <source>
        <dbReference type="RuleBase" id="RU004070"/>
    </source>
</evidence>
<evidence type="ECO:0000256" key="7">
    <source>
        <dbReference type="ARBA" id="ARBA00022801"/>
    </source>
</evidence>
<keyword evidence="6" id="KW-0227">DNA damage</keyword>
<dbReference type="SUPFAM" id="SSF50249">
    <property type="entry name" value="Nucleic acid-binding proteins"/>
    <property type="match status" value="1"/>
</dbReference>
<dbReference type="EC" id="3.6.4.12" evidence="3"/>
<dbReference type="GO" id="GO:0005524">
    <property type="term" value="F:ATP binding"/>
    <property type="evidence" value="ECO:0007669"/>
    <property type="project" value="UniProtKB-KW"/>
</dbReference>
<reference evidence="19 20" key="1">
    <citation type="journal article" date="2018" name="Elife">
        <title>Firefly genomes illuminate parallel origins of bioluminescence in beetles.</title>
        <authorList>
            <person name="Fallon T.R."/>
            <person name="Lower S.E."/>
            <person name="Chang C.H."/>
            <person name="Bessho-Uehara M."/>
            <person name="Martin G.J."/>
            <person name="Bewick A.J."/>
            <person name="Behringer M."/>
            <person name="Debat H.J."/>
            <person name="Wong I."/>
            <person name="Day J.C."/>
            <person name="Suvorov A."/>
            <person name="Silva C.J."/>
            <person name="Stanger-Hall K.F."/>
            <person name="Hall D.W."/>
            <person name="Schmitz R.J."/>
            <person name="Nelson D.R."/>
            <person name="Lewis S.M."/>
            <person name="Shigenobu S."/>
            <person name="Bybee S.M."/>
            <person name="Larracuente A.M."/>
            <person name="Oba Y."/>
            <person name="Weng J.K."/>
        </authorList>
    </citation>
    <scope>NUCLEOTIDE SEQUENCE [LARGE SCALE GENOMIC DNA]</scope>
    <source>
        <strain evidence="19">1611_PpyrPB1</strain>
        <tissue evidence="19">Whole body</tissue>
    </source>
</reference>
<keyword evidence="20" id="KW-1185">Reference proteome</keyword>
<keyword evidence="10 16" id="KW-0238">DNA-binding</keyword>
<dbReference type="InParanoid" id="A0A5N4AR59"/>
<evidence type="ECO:0000313" key="19">
    <source>
        <dbReference type="EMBL" id="KAB0799811.1"/>
    </source>
</evidence>
<dbReference type="Pfam" id="PF26066">
    <property type="entry name" value="MCM9_N"/>
    <property type="match status" value="1"/>
</dbReference>
<evidence type="ECO:0000256" key="10">
    <source>
        <dbReference type="ARBA" id="ARBA00023125"/>
    </source>
</evidence>
<dbReference type="InterPro" id="IPR027417">
    <property type="entry name" value="P-loop_NTPase"/>
</dbReference>
<dbReference type="Pfam" id="PF17207">
    <property type="entry name" value="MCM_OB"/>
    <property type="match status" value="1"/>
</dbReference>
<evidence type="ECO:0000256" key="3">
    <source>
        <dbReference type="ARBA" id="ARBA00012551"/>
    </source>
</evidence>
<dbReference type="InterPro" id="IPR012340">
    <property type="entry name" value="NA-bd_OB-fold"/>
</dbReference>
<keyword evidence="9 16" id="KW-0067">ATP-binding</keyword>
<evidence type="ECO:0000256" key="14">
    <source>
        <dbReference type="ARBA" id="ARBA00042301"/>
    </source>
</evidence>
<keyword evidence="8" id="KW-0347">Helicase</keyword>
<evidence type="ECO:0000256" key="4">
    <source>
        <dbReference type="ARBA" id="ARBA00022705"/>
    </source>
</evidence>
<dbReference type="FunFam" id="3.40.50.300:FF:000671">
    <property type="entry name" value="DNA helicase MCM9 isoform X1"/>
    <property type="match status" value="1"/>
</dbReference>
<feature type="domain" description="MCM C-terminal AAA(+) ATPase" evidence="18">
    <location>
        <begin position="295"/>
        <end position="500"/>
    </location>
</feature>
<evidence type="ECO:0000256" key="5">
    <source>
        <dbReference type="ARBA" id="ARBA00022741"/>
    </source>
</evidence>
<dbReference type="SUPFAM" id="SSF52540">
    <property type="entry name" value="P-loop containing nucleoside triphosphate hydrolases"/>
    <property type="match status" value="1"/>
</dbReference>
<dbReference type="AlphaFoldDB" id="A0A5N4AR59"/>
<comment type="catalytic activity">
    <reaction evidence="15">
        <text>ATP + H2O = ADP + phosphate + H(+)</text>
        <dbReference type="Rhea" id="RHEA:13065"/>
        <dbReference type="ChEBI" id="CHEBI:15377"/>
        <dbReference type="ChEBI" id="CHEBI:15378"/>
        <dbReference type="ChEBI" id="CHEBI:30616"/>
        <dbReference type="ChEBI" id="CHEBI:43474"/>
        <dbReference type="ChEBI" id="CHEBI:456216"/>
        <dbReference type="EC" id="3.6.4.12"/>
    </reaction>
</comment>
<dbReference type="PROSITE" id="PS00847">
    <property type="entry name" value="MCM_1"/>
    <property type="match status" value="1"/>
</dbReference>
<evidence type="ECO:0000256" key="9">
    <source>
        <dbReference type="ARBA" id="ARBA00022840"/>
    </source>
</evidence>
<feature type="compositionally biased region" description="Polar residues" evidence="17">
    <location>
        <begin position="675"/>
        <end position="693"/>
    </location>
</feature>
<keyword evidence="7" id="KW-0378">Hydrolase</keyword>
<evidence type="ECO:0000256" key="12">
    <source>
        <dbReference type="ARBA" id="ARBA00023242"/>
    </source>
</evidence>
<dbReference type="GO" id="GO:0000724">
    <property type="term" value="P:double-strand break repair via homologous recombination"/>
    <property type="evidence" value="ECO:0007669"/>
    <property type="project" value="TreeGrafter"/>
</dbReference>
<protein>
    <recommendedName>
        <fullName evidence="13">DNA helicase MCM9</fullName>
        <ecNumber evidence="3">3.6.4.12</ecNumber>
    </recommendedName>
    <alternativeName>
        <fullName evidence="14">Minichromosome maintenance 9</fullName>
    </alternativeName>
</protein>
<comment type="caution">
    <text evidence="19">The sequence shown here is derived from an EMBL/GenBank/DDBJ whole genome shotgun (WGS) entry which is preliminary data.</text>
</comment>
<evidence type="ECO:0000256" key="6">
    <source>
        <dbReference type="ARBA" id="ARBA00022763"/>
    </source>
</evidence>
<dbReference type="InterPro" id="IPR031327">
    <property type="entry name" value="MCM"/>
</dbReference>
<evidence type="ECO:0000313" key="20">
    <source>
        <dbReference type="Proteomes" id="UP000327044"/>
    </source>
</evidence>
<dbReference type="InterPro" id="IPR001208">
    <property type="entry name" value="MCM_dom"/>
</dbReference>
<keyword evidence="5 16" id="KW-0547">Nucleotide-binding</keyword>
<dbReference type="Gene3D" id="2.20.28.10">
    <property type="match status" value="1"/>
</dbReference>
<dbReference type="GO" id="GO:0042555">
    <property type="term" value="C:MCM complex"/>
    <property type="evidence" value="ECO:0007669"/>
    <property type="project" value="TreeGrafter"/>
</dbReference>
<gene>
    <name evidence="19" type="ORF">PPYR_07691</name>
</gene>
<evidence type="ECO:0000256" key="13">
    <source>
        <dbReference type="ARBA" id="ARBA00041085"/>
    </source>
</evidence>
<dbReference type="GO" id="GO:0003697">
    <property type="term" value="F:single-stranded DNA binding"/>
    <property type="evidence" value="ECO:0007669"/>
    <property type="project" value="TreeGrafter"/>
</dbReference>
<keyword evidence="12" id="KW-0539">Nucleus</keyword>
<proteinExistence type="inferred from homology"/>
<sequence length="869" mass="97195">MEDPYYKLMEEYLLNNFKQNILAILEDENEQKHFPLNISFIELFDVSTWLGDELLKEPEQTLDTLDNMVLNAQDIILQQLANNTNLSFKHNIHARVFGLPACPELHRKIFPYSEDLGLFLQIRGTVIKTKDPKILEYHRLYRCTKCKYVETVTASYDQKFIIVPPKRCPNPEQCGGRNFVGVGGLVAENCKDYQEIKIQELSSNVNSTMPSTMWVTLEDDLVDTCQPGDDVTICAIVKRRFGPLIVGKRIEVELCLKANHVLVHNGHTFPTLITADVTNQFQSFWKTYENSPLVGRDLILQSFCPKLFGMYLVKLSVAVVLATGGSSQQDDVGSRKRSEAHLLLVGDPGTGKSHLLRYASRIISRSVLTTGVGTTSAGLTVAAVIEDGQWQLEAGALVLADGGICCIDEFNSMKPNDRASIHEAMEQQTISVAKAGILCKLRTRCSILSATNPKGGHLDDSQSLSLNLAIPSPLLSRFDIVLMLKDTYREEWDRAIAKHVLDEKFTDSPDSDTSLWSMEMLQQYFVMIKTINPVLTTMSDQILGAYYQAQRRQETRNKSRTTVRLLESLIRLSQGHARLMYHSEVQVMDAVFAIVLIECSMHGECAVLSLGPLNVLESYPGDPMGRYAEIVNVVLTQLGLNQILQHEMNFINTNYKTSNLNTQRDSCNARDDSPETSSTSNCEVDNVPENTDSVPKGSKRKTKERKSDSNGLNCIPSVIDSFNFNIDDCDKNWSEDPHFPVESQNTKIKNIQKKFKFTSKALPRLPKNPSTDAASSEAEEKIQICATTNKEVMNVEPIPKTVPNTDQNSAKEVAVTKSAVGLLQARFGFEPRSAPAENIPETSSKSNAGFCSMFESDNTEDFDFLNFDI</sequence>
<dbReference type="Proteomes" id="UP000327044">
    <property type="component" value="Unassembled WGS sequence"/>
</dbReference>
<dbReference type="GO" id="GO:0017116">
    <property type="term" value="F:single-stranded DNA helicase activity"/>
    <property type="evidence" value="ECO:0007669"/>
    <property type="project" value="TreeGrafter"/>
</dbReference>
<evidence type="ECO:0000256" key="17">
    <source>
        <dbReference type="SAM" id="MobiDB-lite"/>
    </source>
</evidence>
<evidence type="ECO:0000256" key="15">
    <source>
        <dbReference type="ARBA" id="ARBA00047995"/>
    </source>
</evidence>
<comment type="similarity">
    <text evidence="2 16">Belongs to the MCM family.</text>
</comment>
<accession>A0A5N4AR59</accession>
<dbReference type="PANTHER" id="PTHR11630">
    <property type="entry name" value="DNA REPLICATION LICENSING FACTOR MCM FAMILY MEMBER"/>
    <property type="match status" value="1"/>
</dbReference>
<dbReference type="GO" id="GO:0005634">
    <property type="term" value="C:nucleus"/>
    <property type="evidence" value="ECO:0007669"/>
    <property type="project" value="UniProtKB-SubCell"/>
</dbReference>
<evidence type="ECO:0000256" key="1">
    <source>
        <dbReference type="ARBA" id="ARBA00004123"/>
    </source>
</evidence>
<dbReference type="Pfam" id="PF00493">
    <property type="entry name" value="MCM"/>
    <property type="match status" value="1"/>
</dbReference>
<keyword evidence="11" id="KW-0234">DNA repair</keyword>
<name>A0A5N4AR59_PHOPY</name>
<organism evidence="19 20">
    <name type="scientific">Photinus pyralis</name>
    <name type="common">Common eastern firefly</name>
    <name type="synonym">Lampyris pyralis</name>
    <dbReference type="NCBI Taxonomy" id="7054"/>
    <lineage>
        <taxon>Eukaryota</taxon>
        <taxon>Metazoa</taxon>
        <taxon>Ecdysozoa</taxon>
        <taxon>Arthropoda</taxon>
        <taxon>Hexapoda</taxon>
        <taxon>Insecta</taxon>
        <taxon>Pterygota</taxon>
        <taxon>Neoptera</taxon>
        <taxon>Endopterygota</taxon>
        <taxon>Coleoptera</taxon>
        <taxon>Polyphaga</taxon>
        <taxon>Elateriformia</taxon>
        <taxon>Elateroidea</taxon>
        <taxon>Lampyridae</taxon>
        <taxon>Lampyrinae</taxon>
        <taxon>Photinus</taxon>
    </lineage>
</organism>
<comment type="subcellular location">
    <subcellularLocation>
        <location evidence="1">Nucleus</location>
    </subcellularLocation>
</comment>
<dbReference type="InterPro" id="IPR058768">
    <property type="entry name" value="MCM9_N"/>
</dbReference>
<dbReference type="EMBL" id="VVIM01000005">
    <property type="protein sequence ID" value="KAB0799811.1"/>
    <property type="molecule type" value="Genomic_DNA"/>
</dbReference>
<dbReference type="InterPro" id="IPR003593">
    <property type="entry name" value="AAA+_ATPase"/>
</dbReference>
<dbReference type="Gene3D" id="3.40.50.300">
    <property type="entry name" value="P-loop containing nucleotide triphosphate hydrolases"/>
    <property type="match status" value="1"/>
</dbReference>
<dbReference type="SMART" id="SM00382">
    <property type="entry name" value="AAA"/>
    <property type="match status" value="1"/>
</dbReference>
<evidence type="ECO:0000256" key="11">
    <source>
        <dbReference type="ARBA" id="ARBA00023204"/>
    </source>
</evidence>
<evidence type="ECO:0000256" key="8">
    <source>
        <dbReference type="ARBA" id="ARBA00022806"/>
    </source>
</evidence>
<dbReference type="Pfam" id="PF17855">
    <property type="entry name" value="MCM_lid"/>
    <property type="match status" value="1"/>
</dbReference>
<dbReference type="GO" id="GO:0006260">
    <property type="term" value="P:DNA replication"/>
    <property type="evidence" value="ECO:0007669"/>
    <property type="project" value="InterPro"/>
</dbReference>
<dbReference type="PROSITE" id="PS50051">
    <property type="entry name" value="MCM_2"/>
    <property type="match status" value="1"/>
</dbReference>
<feature type="region of interest" description="Disordered" evidence="17">
    <location>
        <begin position="662"/>
        <end position="712"/>
    </location>
</feature>
<dbReference type="InterPro" id="IPR041562">
    <property type="entry name" value="MCM_lid"/>
</dbReference>
<dbReference type="InterPro" id="IPR018525">
    <property type="entry name" value="MCM_CS"/>
</dbReference>
<dbReference type="OrthoDB" id="271325at2759"/>
<evidence type="ECO:0000259" key="18">
    <source>
        <dbReference type="PROSITE" id="PS50051"/>
    </source>
</evidence>
<keyword evidence="4" id="KW-0235">DNA replication</keyword>
<dbReference type="SMART" id="SM00350">
    <property type="entry name" value="MCM"/>
    <property type="match status" value="1"/>
</dbReference>
<dbReference type="GO" id="GO:0016787">
    <property type="term" value="F:hydrolase activity"/>
    <property type="evidence" value="ECO:0007669"/>
    <property type="project" value="UniProtKB-KW"/>
</dbReference>
<dbReference type="InterPro" id="IPR033762">
    <property type="entry name" value="MCM_OB"/>
</dbReference>
<dbReference type="Gene3D" id="2.40.50.140">
    <property type="entry name" value="Nucleic acid-binding proteins"/>
    <property type="match status" value="1"/>
</dbReference>
<evidence type="ECO:0000256" key="2">
    <source>
        <dbReference type="ARBA" id="ARBA00008010"/>
    </source>
</evidence>
<dbReference type="PANTHER" id="PTHR11630:SF48">
    <property type="entry name" value="DNA HELICASE MCM9"/>
    <property type="match status" value="1"/>
</dbReference>
<dbReference type="PRINTS" id="PR01657">
    <property type="entry name" value="MCMFAMILY"/>
</dbReference>